<dbReference type="PANTHER" id="PTHR43525:SF1">
    <property type="entry name" value="PROTEIN MALY"/>
    <property type="match status" value="1"/>
</dbReference>
<keyword evidence="4 7" id="KW-0456">Lyase</keyword>
<evidence type="ECO:0000256" key="1">
    <source>
        <dbReference type="ARBA" id="ARBA00001933"/>
    </source>
</evidence>
<proteinExistence type="inferred from homology"/>
<dbReference type="PANTHER" id="PTHR43525">
    <property type="entry name" value="PROTEIN MALY"/>
    <property type="match status" value="1"/>
</dbReference>
<dbReference type="PATRIC" id="fig|861450.3.peg.1678"/>
<dbReference type="InterPro" id="IPR015424">
    <property type="entry name" value="PyrdxlP-dep_Trfase"/>
</dbReference>
<evidence type="ECO:0000256" key="4">
    <source>
        <dbReference type="ARBA" id="ARBA00023239"/>
    </source>
</evidence>
<comment type="caution">
    <text evidence="7">The sequence shown here is derived from an EMBL/GenBank/DDBJ whole genome shotgun (WGS) entry which is preliminary data.</text>
</comment>
<dbReference type="HOGENOM" id="CLU_017584_15_0_9"/>
<evidence type="ECO:0000313" key="8">
    <source>
        <dbReference type="Proteomes" id="UP000005481"/>
    </source>
</evidence>
<gene>
    <name evidence="7" type="ORF">HMPREF0080_01817</name>
</gene>
<dbReference type="SUPFAM" id="SSF53383">
    <property type="entry name" value="PLP-dependent transferases"/>
    <property type="match status" value="1"/>
</dbReference>
<evidence type="ECO:0000313" key="7">
    <source>
        <dbReference type="EMBL" id="EHM38596.1"/>
    </source>
</evidence>
<keyword evidence="8" id="KW-1185">Reference proteome</keyword>
<protein>
    <recommendedName>
        <fullName evidence="2">cysteine-S-conjugate beta-lyase</fullName>
        <ecNumber evidence="2">4.4.1.13</ecNumber>
    </recommendedName>
</protein>
<evidence type="ECO:0000256" key="2">
    <source>
        <dbReference type="ARBA" id="ARBA00012224"/>
    </source>
</evidence>
<reference evidence="7 8" key="1">
    <citation type="submission" date="2011-08" db="EMBL/GenBank/DDBJ databases">
        <authorList>
            <person name="Weinstock G."/>
            <person name="Sodergren E."/>
            <person name="Clifton S."/>
            <person name="Fulton L."/>
            <person name="Fulton B."/>
            <person name="Courtney L."/>
            <person name="Fronick C."/>
            <person name="Harrison M."/>
            <person name="Strong C."/>
            <person name="Farmer C."/>
            <person name="Delahaunty K."/>
            <person name="Markovic C."/>
            <person name="Hall O."/>
            <person name="Minx P."/>
            <person name="Tomlinson C."/>
            <person name="Mitreva M."/>
            <person name="Hou S."/>
            <person name="Chen J."/>
            <person name="Wollam A."/>
            <person name="Pepin K.H."/>
            <person name="Johnson M."/>
            <person name="Bhonagiri V."/>
            <person name="Zhang X."/>
            <person name="Suruliraj S."/>
            <person name="Warren W."/>
            <person name="Chinwalla A."/>
            <person name="Mardis E.R."/>
            <person name="Wilson R.K."/>
        </authorList>
    </citation>
    <scope>NUCLEOTIDE SEQUENCE [LARGE SCALE GENOMIC DNA]</scope>
    <source>
        <strain evidence="7 8">F0357</strain>
    </source>
</reference>
<feature type="domain" description="Aminotransferase class I/classII large" evidence="6">
    <location>
        <begin position="47"/>
        <end position="395"/>
    </location>
</feature>
<evidence type="ECO:0000256" key="3">
    <source>
        <dbReference type="ARBA" id="ARBA00022898"/>
    </source>
</evidence>
<comment type="similarity">
    <text evidence="5">Belongs to the class-II pyridoxal-phosphate-dependent aminotransferase family. MalY/PatB cystathionine beta-lyase subfamily.</text>
</comment>
<name>G9YJG6_9FIRM</name>
<dbReference type="Gene3D" id="3.40.640.10">
    <property type="entry name" value="Type I PLP-dependent aspartate aminotransferase-like (Major domain)"/>
    <property type="match status" value="1"/>
</dbReference>
<dbReference type="EC" id="4.4.1.13" evidence="2"/>
<dbReference type="InterPro" id="IPR004839">
    <property type="entry name" value="Aminotransferase_I/II_large"/>
</dbReference>
<dbReference type="STRING" id="861450.HMPREF0080_01817"/>
<dbReference type="AlphaFoldDB" id="G9YJG6"/>
<dbReference type="CDD" id="cd00609">
    <property type="entry name" value="AAT_like"/>
    <property type="match status" value="1"/>
</dbReference>
<keyword evidence="3" id="KW-0663">Pyridoxal phosphate</keyword>
<dbReference type="eggNOG" id="COG1168">
    <property type="taxonomic scope" value="Bacteria"/>
</dbReference>
<dbReference type="InterPro" id="IPR015421">
    <property type="entry name" value="PyrdxlP-dep_Trfase_major"/>
</dbReference>
<dbReference type="Proteomes" id="UP000005481">
    <property type="component" value="Unassembled WGS sequence"/>
</dbReference>
<dbReference type="GO" id="GO:0047804">
    <property type="term" value="F:cysteine-S-conjugate beta-lyase activity"/>
    <property type="evidence" value="ECO:0007669"/>
    <property type="project" value="UniProtKB-EC"/>
</dbReference>
<dbReference type="EMBL" id="AGCJ01000078">
    <property type="protein sequence ID" value="EHM38596.1"/>
    <property type="molecule type" value="Genomic_DNA"/>
</dbReference>
<evidence type="ECO:0000259" key="6">
    <source>
        <dbReference type="Pfam" id="PF00155"/>
    </source>
</evidence>
<dbReference type="OrthoDB" id="9802872at2"/>
<dbReference type="GO" id="GO:0030170">
    <property type="term" value="F:pyridoxal phosphate binding"/>
    <property type="evidence" value="ECO:0007669"/>
    <property type="project" value="InterPro"/>
</dbReference>
<dbReference type="RefSeq" id="WP_006790780.1">
    <property type="nucleotide sequence ID" value="NZ_JH417607.1"/>
</dbReference>
<accession>G9YJG6</accession>
<dbReference type="InterPro" id="IPR015422">
    <property type="entry name" value="PyrdxlP-dep_Trfase_small"/>
</dbReference>
<comment type="cofactor">
    <cofactor evidence="1">
        <name>pyridoxal 5'-phosphate</name>
        <dbReference type="ChEBI" id="CHEBI:597326"/>
    </cofactor>
</comment>
<sequence length="406" mass="45822">MTYNFDEIIDRKGTNALNTDGFRGYIFHAGPEKEFPFADDEFIRMWVADMDFAVAPEIRQAVKDRVDRLILGYTKLFDSAYYDAFAGWCKAMYDWSFPREHLATASGVVPAVYELLSILLKNDEKFLYHTPAYGMFRQAEKFTGRKALYTRLQRDGSGSFTVDFDDFARKAADPSVKLLIWCSPHNPTGRVWTAEELQKTADIIHRNDLWVISDEIHCDLLRTGVRHLPLAKVMDGYKKIVTCTAASKTFNIAGLMLSNVLIPDRKLHAAFTARNINGLSVNPLSLAAAEAAYSQGGAWLKELRAYLDGNFRLLEETLHRELPKIPFTLPQATYLAWVDFSPYLDCTEDLPDFFARNAGVLLEGGDSLFVDNAAGFARLNLAMPRSLLAEGLKRITEAVKAYKPKK</sequence>
<dbReference type="Pfam" id="PF00155">
    <property type="entry name" value="Aminotran_1_2"/>
    <property type="match status" value="1"/>
</dbReference>
<organism evidence="7 8">
    <name type="scientific">Anaeroglobus geminatus F0357</name>
    <dbReference type="NCBI Taxonomy" id="861450"/>
    <lineage>
        <taxon>Bacteria</taxon>
        <taxon>Bacillati</taxon>
        <taxon>Bacillota</taxon>
        <taxon>Negativicutes</taxon>
        <taxon>Veillonellales</taxon>
        <taxon>Veillonellaceae</taxon>
        <taxon>Anaeroglobus</taxon>
    </lineage>
</organism>
<dbReference type="InterPro" id="IPR051798">
    <property type="entry name" value="Class-II_PLP-Dep_Aminotrans"/>
</dbReference>
<dbReference type="Gene3D" id="3.90.1150.10">
    <property type="entry name" value="Aspartate Aminotransferase, domain 1"/>
    <property type="match status" value="1"/>
</dbReference>
<evidence type="ECO:0000256" key="5">
    <source>
        <dbReference type="ARBA" id="ARBA00037974"/>
    </source>
</evidence>